<reference evidence="1" key="1">
    <citation type="submission" date="2022-04" db="EMBL/GenBank/DDBJ databases">
        <title>Jade perch genome.</title>
        <authorList>
            <person name="Chao B."/>
        </authorList>
    </citation>
    <scope>NUCLEOTIDE SEQUENCE</scope>
    <source>
        <strain evidence="1">CB-2022</strain>
    </source>
</reference>
<name>A0ACB8WGL6_9TELE</name>
<sequence>MRHWDSSAQCHCPTCKEPFYKRLNLRVNTFISEMATQFRQSAGGSSSRVAKPGEVPCDVCTETKRKTLKSCLACLTSYCDTHLKPHLTASRLKRHQLTNPVDNLECRMCLIHNKPLELFCRTNQTCVCMLCPVLDHKSHEVIPLKQQFEKKKAELWKKEAEIHQMIQERQLKLHNIKHSAKLSKDAADREIADGVWVFAALIKSLERAKAELIQMIEEKQKETETKAKAFIQELGQEISDLVRRRAEVEQLSCSKDQIYFLQRFAALNASALAKDWTEVSVNLPTYEGTVRTAMGELEEMLGKELKKLLSEVELKKVQLFAVEVTLDPDTAHPALILSDDMKQVHHEVVRKKLPDNPERFNPSCCVLGKQSFSSGRFYFEAEVKVKTRWTLGVAKGSIKRKGIIPLCPENAHWTIWLKNRDEYAALVGSPVPLPLNSKLQKVGVFVDYEEGEPVPVFGKVLTGNSHLMKALLMYLPP</sequence>
<protein>
    <submittedName>
        <fullName evidence="1">Uncharacterized protein</fullName>
    </submittedName>
</protein>
<evidence type="ECO:0000313" key="2">
    <source>
        <dbReference type="Proteomes" id="UP000831701"/>
    </source>
</evidence>
<gene>
    <name evidence="1" type="ORF">L3Q82_009257</name>
</gene>
<dbReference type="Proteomes" id="UP000831701">
    <property type="component" value="Chromosome 10"/>
</dbReference>
<organism evidence="1 2">
    <name type="scientific">Scortum barcoo</name>
    <name type="common">barcoo grunter</name>
    <dbReference type="NCBI Taxonomy" id="214431"/>
    <lineage>
        <taxon>Eukaryota</taxon>
        <taxon>Metazoa</taxon>
        <taxon>Chordata</taxon>
        <taxon>Craniata</taxon>
        <taxon>Vertebrata</taxon>
        <taxon>Euteleostomi</taxon>
        <taxon>Actinopterygii</taxon>
        <taxon>Neopterygii</taxon>
        <taxon>Teleostei</taxon>
        <taxon>Neoteleostei</taxon>
        <taxon>Acanthomorphata</taxon>
        <taxon>Eupercaria</taxon>
        <taxon>Centrarchiformes</taxon>
        <taxon>Terapontoidei</taxon>
        <taxon>Terapontidae</taxon>
        <taxon>Scortum</taxon>
    </lineage>
</organism>
<proteinExistence type="predicted"/>
<accession>A0ACB8WGL6</accession>
<comment type="caution">
    <text evidence="1">The sequence shown here is derived from an EMBL/GenBank/DDBJ whole genome shotgun (WGS) entry which is preliminary data.</text>
</comment>
<keyword evidence="2" id="KW-1185">Reference proteome</keyword>
<dbReference type="EMBL" id="CM041540">
    <property type="protein sequence ID" value="KAI3366977.1"/>
    <property type="molecule type" value="Genomic_DNA"/>
</dbReference>
<evidence type="ECO:0000313" key="1">
    <source>
        <dbReference type="EMBL" id="KAI3366977.1"/>
    </source>
</evidence>